<comment type="caution">
    <text evidence="2">The sequence shown here is derived from an EMBL/GenBank/DDBJ whole genome shotgun (WGS) entry which is preliminary data.</text>
</comment>
<dbReference type="InterPro" id="IPR050770">
    <property type="entry name" value="Intradiol_RC_Dioxygenase"/>
</dbReference>
<reference evidence="2 3" key="1">
    <citation type="submission" date="2019-01" db="EMBL/GenBank/DDBJ databases">
        <title>Genome sequence of the Antarctic species Gelidibacter gilvus ACAM 158(T).</title>
        <authorList>
            <person name="Bowman J.P."/>
        </authorList>
    </citation>
    <scope>NUCLEOTIDE SEQUENCE [LARGE SCALE GENOMIC DNA]</scope>
    <source>
        <strain evidence="2 3">IC158</strain>
    </source>
</reference>
<protein>
    <submittedName>
        <fullName evidence="2">Uncharacterized protein</fullName>
    </submittedName>
</protein>
<dbReference type="SUPFAM" id="SSF49482">
    <property type="entry name" value="Aromatic compound dioxygenase"/>
    <property type="match status" value="1"/>
</dbReference>
<gene>
    <name evidence="2" type="ORF">ESZ48_05105</name>
</gene>
<accession>A0A4Q0XL10</accession>
<sequence length="207" mass="23880">MKKLVYLLSLSLLLGNFHTVNAQESPEELPENYLTRHAIYDYSDNELTNTDSIPDYASKSNPLKITGTVFLSDGITPAKDVILYINQADEQGNYELKKEHDKRYVYHRGWVKTDADGQYSFYTFIPGKERRSNDFKKIHLVIKDPNSIEINGFDLIFDNDPLLTKSCRRKIAKNGMDNILKPEKKETISVATKNIVLNEQRIEYAKK</sequence>
<proteinExistence type="predicted"/>
<evidence type="ECO:0000313" key="2">
    <source>
        <dbReference type="EMBL" id="RXJ51252.1"/>
    </source>
</evidence>
<dbReference type="EMBL" id="SDDZ01000002">
    <property type="protein sequence ID" value="RXJ51252.1"/>
    <property type="molecule type" value="Genomic_DNA"/>
</dbReference>
<keyword evidence="1" id="KW-0732">Signal</keyword>
<dbReference type="InterPro" id="IPR015889">
    <property type="entry name" value="Intradiol_dOase_core"/>
</dbReference>
<feature type="signal peptide" evidence="1">
    <location>
        <begin position="1"/>
        <end position="22"/>
    </location>
</feature>
<name>A0A4Q0XL10_9FLAO</name>
<keyword evidence="3" id="KW-1185">Reference proteome</keyword>
<dbReference type="Gene3D" id="2.60.130.10">
    <property type="entry name" value="Aromatic compound dioxygenase"/>
    <property type="match status" value="1"/>
</dbReference>
<dbReference type="Proteomes" id="UP000289792">
    <property type="component" value="Unassembled WGS sequence"/>
</dbReference>
<dbReference type="GO" id="GO:0016702">
    <property type="term" value="F:oxidoreductase activity, acting on single donors with incorporation of molecular oxygen, incorporation of two atoms of oxygen"/>
    <property type="evidence" value="ECO:0007669"/>
    <property type="project" value="InterPro"/>
</dbReference>
<feature type="chain" id="PRO_5020345515" evidence="1">
    <location>
        <begin position="23"/>
        <end position="207"/>
    </location>
</feature>
<evidence type="ECO:0000313" key="3">
    <source>
        <dbReference type="Proteomes" id="UP000289792"/>
    </source>
</evidence>
<dbReference type="RefSeq" id="WP_129016250.1">
    <property type="nucleotide sequence ID" value="NZ_SDDZ01000002.1"/>
</dbReference>
<dbReference type="PANTHER" id="PTHR33711">
    <property type="entry name" value="DIOXYGENASE, PUTATIVE (AFU_ORTHOLOGUE AFUA_2G02910)-RELATED"/>
    <property type="match status" value="1"/>
</dbReference>
<evidence type="ECO:0000256" key="1">
    <source>
        <dbReference type="SAM" id="SignalP"/>
    </source>
</evidence>
<dbReference type="GO" id="GO:0005506">
    <property type="term" value="F:iron ion binding"/>
    <property type="evidence" value="ECO:0007669"/>
    <property type="project" value="InterPro"/>
</dbReference>
<organism evidence="2 3">
    <name type="scientific">Gelidibacter gilvus</name>
    <dbReference type="NCBI Taxonomy" id="59602"/>
    <lineage>
        <taxon>Bacteria</taxon>
        <taxon>Pseudomonadati</taxon>
        <taxon>Bacteroidota</taxon>
        <taxon>Flavobacteriia</taxon>
        <taxon>Flavobacteriales</taxon>
        <taxon>Flavobacteriaceae</taxon>
        <taxon>Gelidibacter</taxon>
    </lineage>
</organism>
<dbReference type="AlphaFoldDB" id="A0A4Q0XL10"/>
<dbReference type="PANTHER" id="PTHR33711:SF11">
    <property type="entry name" value="DIOXYGENASE"/>
    <property type="match status" value="1"/>
</dbReference>
<dbReference type="OrthoDB" id="933561at2"/>